<dbReference type="Pfam" id="PF08843">
    <property type="entry name" value="AbiEii"/>
    <property type="match status" value="1"/>
</dbReference>
<keyword evidence="2" id="KW-1185">Reference proteome</keyword>
<accession>A0ABS3YEE7</accession>
<protein>
    <submittedName>
        <fullName evidence="1">Nucleotidyl transferase AbiEii/AbiGii toxin family protein</fullName>
    </submittedName>
</protein>
<dbReference type="GO" id="GO:0016740">
    <property type="term" value="F:transferase activity"/>
    <property type="evidence" value="ECO:0007669"/>
    <property type="project" value="UniProtKB-KW"/>
</dbReference>
<organism evidence="1 2">
    <name type="scientific">Chitinophaga chungangae</name>
    <dbReference type="NCBI Taxonomy" id="2821488"/>
    <lineage>
        <taxon>Bacteria</taxon>
        <taxon>Pseudomonadati</taxon>
        <taxon>Bacteroidota</taxon>
        <taxon>Chitinophagia</taxon>
        <taxon>Chitinophagales</taxon>
        <taxon>Chitinophagaceae</taxon>
        <taxon>Chitinophaga</taxon>
    </lineage>
</organism>
<dbReference type="RefSeq" id="WP_209146040.1">
    <property type="nucleotide sequence ID" value="NZ_JAGHKP010000002.1"/>
</dbReference>
<dbReference type="InterPro" id="IPR014942">
    <property type="entry name" value="AbiEii"/>
</dbReference>
<proteinExistence type="predicted"/>
<dbReference type="Proteomes" id="UP000679126">
    <property type="component" value="Unassembled WGS sequence"/>
</dbReference>
<comment type="caution">
    <text evidence="1">The sequence shown here is derived from an EMBL/GenBank/DDBJ whole genome shotgun (WGS) entry which is preliminary data.</text>
</comment>
<evidence type="ECO:0000313" key="1">
    <source>
        <dbReference type="EMBL" id="MBO9153066.1"/>
    </source>
</evidence>
<reference evidence="2" key="1">
    <citation type="submission" date="2021-03" db="EMBL/GenBank/DDBJ databases">
        <title>Assistant Professor.</title>
        <authorList>
            <person name="Huq M.A."/>
        </authorList>
    </citation>
    <scope>NUCLEOTIDE SEQUENCE [LARGE SCALE GENOMIC DNA]</scope>
    <source>
        <strain evidence="2">MAH-28</strain>
    </source>
</reference>
<gene>
    <name evidence="1" type="ORF">J7I43_12645</name>
</gene>
<keyword evidence="1" id="KW-0808">Transferase</keyword>
<name>A0ABS3YEE7_9BACT</name>
<sequence>MEKKKSIKFTIESAFLKSETFWKELVLDGIILQAGVQASPGIKIKLEVDRRPPLGFKTEEKLLLRPFSFYVKCFTLPCLFAEKMHVLLFRNWKQRVKGRDWYDLEWYIKKGIPLNLHHFLLRAQDTGDWPAGEITGEQVLQLLKEKIAAVSFDAIREDIVRFIPDENVLDIWSPQYFNALADKIKFT</sequence>
<evidence type="ECO:0000313" key="2">
    <source>
        <dbReference type="Proteomes" id="UP000679126"/>
    </source>
</evidence>
<dbReference type="EMBL" id="JAGHKP010000002">
    <property type="protein sequence ID" value="MBO9153066.1"/>
    <property type="molecule type" value="Genomic_DNA"/>
</dbReference>